<feature type="domain" description="CBF1-interacting co-repressor CIR N-terminal" evidence="3">
    <location>
        <begin position="8"/>
        <end position="44"/>
    </location>
</feature>
<evidence type="ECO:0000256" key="1">
    <source>
        <dbReference type="SAM" id="Coils"/>
    </source>
</evidence>
<keyword evidence="5" id="KW-1185">Reference proteome</keyword>
<organism evidence="4 5">
    <name type="scientific">Anopheles maculatus</name>
    <dbReference type="NCBI Taxonomy" id="74869"/>
    <lineage>
        <taxon>Eukaryota</taxon>
        <taxon>Metazoa</taxon>
        <taxon>Ecdysozoa</taxon>
        <taxon>Arthropoda</taxon>
        <taxon>Hexapoda</taxon>
        <taxon>Insecta</taxon>
        <taxon>Pterygota</taxon>
        <taxon>Neoptera</taxon>
        <taxon>Endopterygota</taxon>
        <taxon>Diptera</taxon>
        <taxon>Nematocera</taxon>
        <taxon>Culicoidea</taxon>
        <taxon>Culicidae</taxon>
        <taxon>Anophelinae</taxon>
        <taxon>Anopheles</taxon>
        <taxon>Anopheles maculatus group</taxon>
    </lineage>
</organism>
<evidence type="ECO:0000313" key="4">
    <source>
        <dbReference type="EnsemblMetazoa" id="AMAM022936-PA"/>
    </source>
</evidence>
<dbReference type="PANTHER" id="PTHR22093">
    <property type="entry name" value="LEUKOCYTE RECEPTOR CLUSTER LRC MEMBER 1"/>
    <property type="match status" value="1"/>
</dbReference>
<evidence type="ECO:0000256" key="2">
    <source>
        <dbReference type="SAM" id="MobiDB-lite"/>
    </source>
</evidence>
<reference evidence="5" key="1">
    <citation type="submission" date="2013-09" db="EMBL/GenBank/DDBJ databases">
        <title>The Genome Sequence of Anopheles maculatus species B.</title>
        <authorList>
            <consortium name="The Broad Institute Genomics Platform"/>
            <person name="Neafsey D.E."/>
            <person name="Besansky N."/>
            <person name="Howell P."/>
            <person name="Walton C."/>
            <person name="Young S.K."/>
            <person name="Zeng Q."/>
            <person name="Gargeya S."/>
            <person name="Fitzgerald M."/>
            <person name="Haas B."/>
            <person name="Abouelleil A."/>
            <person name="Allen A.W."/>
            <person name="Alvarado L."/>
            <person name="Arachchi H.M."/>
            <person name="Berlin A.M."/>
            <person name="Chapman S.B."/>
            <person name="Gainer-Dewar J."/>
            <person name="Goldberg J."/>
            <person name="Griggs A."/>
            <person name="Gujja S."/>
            <person name="Hansen M."/>
            <person name="Howarth C."/>
            <person name="Imamovic A."/>
            <person name="Ireland A."/>
            <person name="Larimer J."/>
            <person name="McCowan C."/>
            <person name="Murphy C."/>
            <person name="Pearson M."/>
            <person name="Poon T.W."/>
            <person name="Priest M."/>
            <person name="Roberts A."/>
            <person name="Saif S."/>
            <person name="Shea T."/>
            <person name="Sisk P."/>
            <person name="Sykes S."/>
            <person name="Wortman J."/>
            <person name="Nusbaum C."/>
            <person name="Birren B."/>
        </authorList>
    </citation>
    <scope>NUCLEOTIDE SEQUENCE [LARGE SCALE GENOMIC DNA]</scope>
    <source>
        <strain evidence="5">maculatus3</strain>
    </source>
</reference>
<evidence type="ECO:0000313" key="5">
    <source>
        <dbReference type="Proteomes" id="UP000075901"/>
    </source>
</evidence>
<dbReference type="InterPro" id="IPR039875">
    <property type="entry name" value="LENG1-like"/>
</dbReference>
<sequence length="347" mass="40461">MNILPKKRWHVRTKDNIARVRRDEAKAAEEEKERLRRVALADQEARINLLREKARSGQNATVETETEVRINRQEHVNFFTELEEGKHDGVKRSNVDHEKEKKEEQEKYEKQIGYLTYLGQDTNEALGKRDWYDTAPKRNDSLDDHGKPIEVGLKTKNYHDPLNVIRRYVPSTKTALPSAAAISKQAESIATEKAQPESCATQSKTQYEPLIGRASGKESRKRKASVSSTETSHSKRHKRKHKKHSDKKRKKEKRKKKKHKKSSSDEAENSTDEEELKAKKAQLEQMRKQRIAREREEKERTERMLAKLRGDPEPAPKQRKETPQQAAVPRQKYNSQFNPELAKQNYE</sequence>
<feature type="compositionally biased region" description="Acidic residues" evidence="2">
    <location>
        <begin position="265"/>
        <end position="275"/>
    </location>
</feature>
<feature type="coiled-coil region" evidence="1">
    <location>
        <begin position="18"/>
        <end position="60"/>
    </location>
</feature>
<dbReference type="VEuPathDB" id="VectorBase:AMAM022936"/>
<dbReference type="InterPro" id="IPR019339">
    <property type="entry name" value="CIR_N_dom"/>
</dbReference>
<protein>
    <submittedName>
        <fullName evidence="4">Cir_N domain-containing protein</fullName>
    </submittedName>
</protein>
<dbReference type="AlphaFoldDB" id="A0A182TAI8"/>
<dbReference type="PANTHER" id="PTHR22093:SF0">
    <property type="entry name" value="LEUKOCYTE RECEPTOR CLUSTER MEMBER 1"/>
    <property type="match status" value="1"/>
</dbReference>
<dbReference type="EnsemblMetazoa" id="AMAM022936-RA">
    <property type="protein sequence ID" value="AMAM022936-PA"/>
    <property type="gene ID" value="AMAM022936"/>
</dbReference>
<keyword evidence="1" id="KW-0175">Coiled coil</keyword>
<feature type="compositionally biased region" description="Basic residues" evidence="2">
    <location>
        <begin position="234"/>
        <end position="261"/>
    </location>
</feature>
<reference evidence="4" key="2">
    <citation type="submission" date="2020-05" db="UniProtKB">
        <authorList>
            <consortium name="EnsemblMetazoa"/>
        </authorList>
    </citation>
    <scope>IDENTIFICATION</scope>
    <source>
        <strain evidence="4">maculatus3</strain>
    </source>
</reference>
<feature type="compositionally biased region" description="Basic and acidic residues" evidence="2">
    <location>
        <begin position="276"/>
        <end position="322"/>
    </location>
</feature>
<dbReference type="Pfam" id="PF10197">
    <property type="entry name" value="Cir_N"/>
    <property type="match status" value="1"/>
</dbReference>
<dbReference type="SMART" id="SM01083">
    <property type="entry name" value="Cir_N"/>
    <property type="match status" value="1"/>
</dbReference>
<proteinExistence type="predicted"/>
<evidence type="ECO:0000259" key="3">
    <source>
        <dbReference type="SMART" id="SM01083"/>
    </source>
</evidence>
<feature type="region of interest" description="Disordered" evidence="2">
    <location>
        <begin position="85"/>
        <end position="107"/>
    </location>
</feature>
<dbReference type="Proteomes" id="UP000075901">
    <property type="component" value="Unassembled WGS sequence"/>
</dbReference>
<feature type="region of interest" description="Disordered" evidence="2">
    <location>
        <begin position="187"/>
        <end position="347"/>
    </location>
</feature>
<accession>A0A182TAI8</accession>
<name>A0A182TAI8_9DIPT</name>